<dbReference type="AlphaFoldDB" id="A0A090J2V8"/>
<sequence length="198" mass="23439">MVVKLDGYHGTFANLVNDILRNGFNPQKRDNHWLGQGSYFYTNKKLAFWFISKNAATDYLKKEIGNKLAIIHVNIGENRENILDLDDPEDINDFYKCINEMYDYFKPLTFTDDKHKNLCLIIDVLAEIYNWNIIIKTFEHAHKPSYGAVNPVQFDKKIFPIDVKYKEKQICVRNNKCIKIMEVEYPDNEYIYPSTIYF</sequence>
<dbReference type="Gene3D" id="3.90.175.10">
    <property type="entry name" value="Diphtheria Toxin, domain 1"/>
    <property type="match status" value="1"/>
</dbReference>
<dbReference type="RefSeq" id="WP_034773046.1">
    <property type="nucleotide sequence ID" value="NZ_CCRF01000096.1"/>
</dbReference>
<reference evidence="1 2" key="1">
    <citation type="submission" date="2014-07" db="EMBL/GenBank/DDBJ databases">
        <authorList>
            <person name="Wibberg Daniel"/>
        </authorList>
    </citation>
    <scope>NUCLEOTIDE SEQUENCE [LARGE SCALE GENOMIC DNA]</scope>
</reference>
<evidence type="ECO:0000313" key="2">
    <source>
        <dbReference type="Proteomes" id="UP000040576"/>
    </source>
</evidence>
<organism evidence="1 2">
    <name type="scientific">Caldibacillus thermoamylovorans</name>
    <dbReference type="NCBI Taxonomy" id="35841"/>
    <lineage>
        <taxon>Bacteria</taxon>
        <taxon>Bacillati</taxon>
        <taxon>Bacillota</taxon>
        <taxon>Bacilli</taxon>
        <taxon>Bacillales</taxon>
        <taxon>Bacillaceae</taxon>
        <taxon>Caldibacillus</taxon>
    </lineage>
</organism>
<protein>
    <recommendedName>
        <fullName evidence="3">RES domain-containing protein</fullName>
    </recommendedName>
</protein>
<gene>
    <name evidence="1" type="ORF">BT1A1_3200</name>
</gene>
<keyword evidence="2" id="KW-1185">Reference proteome</keyword>
<name>A0A090J2V8_9BACI</name>
<dbReference type="Proteomes" id="UP000040576">
    <property type="component" value="Unassembled WGS sequence"/>
</dbReference>
<evidence type="ECO:0000313" key="1">
    <source>
        <dbReference type="EMBL" id="CEE02983.1"/>
    </source>
</evidence>
<dbReference type="SUPFAM" id="SSF56399">
    <property type="entry name" value="ADP-ribosylation"/>
    <property type="match status" value="1"/>
</dbReference>
<dbReference type="EMBL" id="CCRF01000096">
    <property type="protein sequence ID" value="CEE02983.1"/>
    <property type="molecule type" value="Genomic_DNA"/>
</dbReference>
<accession>A0A090J2V8</accession>
<evidence type="ECO:0008006" key="3">
    <source>
        <dbReference type="Google" id="ProtNLM"/>
    </source>
</evidence>
<proteinExistence type="predicted"/>